<gene>
    <name evidence="1" type="ORF">KLA_11780</name>
</gene>
<evidence type="ECO:0000313" key="1">
    <source>
        <dbReference type="EMBL" id="EWH13011.1"/>
    </source>
</evidence>
<sequence length="208" mass="24716">MKLVVLDIMKCSMFRLKKIGFSVVLLFFCVITIVAQNKIEREHRILKSQFPEVLYTKEKLGDDVKKIKYYKEVGPQEVVYTTKFKKVKLHYQMQYSNNGDLQNIGFRIKQVDFPFEAFTAINNQLVYSYDKFKIIRMYQQYPVQSKEDEASVLKSAFMNLMEPNMQYRLIVKGRKDGKKVLKEFWFTASGSFVKERNMLPANYDRVLY</sequence>
<protein>
    <submittedName>
        <fullName evidence="1">Uncharacterized protein</fullName>
    </submittedName>
</protein>
<dbReference type="EMBL" id="ARZX01000015">
    <property type="protein sequence ID" value="EWH13011.1"/>
    <property type="molecule type" value="Genomic_DNA"/>
</dbReference>
<name>A0ABP3B5J3_9FLAO</name>
<accession>A0ABP3B5J3</accession>
<dbReference type="Proteomes" id="UP000019275">
    <property type="component" value="Unassembled WGS sequence"/>
</dbReference>
<comment type="caution">
    <text evidence="1">The sequence shown here is derived from an EMBL/GenBank/DDBJ whole genome shotgun (WGS) entry which is preliminary data.</text>
</comment>
<evidence type="ECO:0000313" key="2">
    <source>
        <dbReference type="Proteomes" id="UP000019275"/>
    </source>
</evidence>
<organism evidence="1 2">
    <name type="scientific">Cellulophaga geojensis KL-A</name>
    <dbReference type="NCBI Taxonomy" id="1328323"/>
    <lineage>
        <taxon>Bacteria</taxon>
        <taxon>Pseudomonadati</taxon>
        <taxon>Bacteroidota</taxon>
        <taxon>Flavobacteriia</taxon>
        <taxon>Flavobacteriales</taxon>
        <taxon>Flavobacteriaceae</taxon>
        <taxon>Cellulophaga</taxon>
    </lineage>
</organism>
<reference evidence="1 2" key="1">
    <citation type="journal article" date="2014" name="Genome Announc.">
        <title>Draft Genome Sequence of the Carrageenan-Degrading Bacterium Cellulophaga sp. Strain KL-A, Isolated from Decaying Marine Algae.</title>
        <authorList>
            <person name="Shan D."/>
            <person name="Ying J."/>
            <person name="Li X."/>
            <person name="Gao Z."/>
            <person name="Wei G."/>
            <person name="Shao Z."/>
        </authorList>
    </citation>
    <scope>NUCLEOTIDE SEQUENCE [LARGE SCALE GENOMIC DNA]</scope>
    <source>
        <strain evidence="1 2">KL-A</strain>
    </source>
</reference>
<proteinExistence type="predicted"/>
<keyword evidence="2" id="KW-1185">Reference proteome</keyword>